<accession>X1JQ78</accession>
<evidence type="ECO:0000313" key="1">
    <source>
        <dbReference type="EMBL" id="GAH96901.1"/>
    </source>
</evidence>
<organism evidence="1">
    <name type="scientific">marine sediment metagenome</name>
    <dbReference type="NCBI Taxonomy" id="412755"/>
    <lineage>
        <taxon>unclassified sequences</taxon>
        <taxon>metagenomes</taxon>
        <taxon>ecological metagenomes</taxon>
    </lineage>
</organism>
<comment type="caution">
    <text evidence="1">The sequence shown here is derived from an EMBL/GenBank/DDBJ whole genome shotgun (WGS) entry which is preliminary data.</text>
</comment>
<reference evidence="1" key="1">
    <citation type="journal article" date="2014" name="Front. Microbiol.">
        <title>High frequency of phylogenetically diverse reductive dehalogenase-homologous genes in deep subseafloor sedimentary metagenomes.</title>
        <authorList>
            <person name="Kawai M."/>
            <person name="Futagami T."/>
            <person name="Toyoda A."/>
            <person name="Takaki Y."/>
            <person name="Nishi S."/>
            <person name="Hori S."/>
            <person name="Arai W."/>
            <person name="Tsubouchi T."/>
            <person name="Morono Y."/>
            <person name="Uchiyama I."/>
            <person name="Ito T."/>
            <person name="Fujiyama A."/>
            <person name="Inagaki F."/>
            <person name="Takami H."/>
        </authorList>
    </citation>
    <scope>NUCLEOTIDE SEQUENCE</scope>
    <source>
        <strain evidence="1">Expedition CK06-06</strain>
    </source>
</reference>
<feature type="non-terminal residue" evidence="1">
    <location>
        <position position="33"/>
    </location>
</feature>
<feature type="non-terminal residue" evidence="1">
    <location>
        <position position="1"/>
    </location>
</feature>
<name>X1JQ78_9ZZZZ</name>
<dbReference type="AlphaFoldDB" id="X1JQ78"/>
<sequence>TMGLFGIRKKNPTIQALAKKAVEARGADKMIAT</sequence>
<dbReference type="EMBL" id="BARU01049868">
    <property type="protein sequence ID" value="GAH96901.1"/>
    <property type="molecule type" value="Genomic_DNA"/>
</dbReference>
<protein>
    <submittedName>
        <fullName evidence="1">Uncharacterized protein</fullName>
    </submittedName>
</protein>
<gene>
    <name evidence="1" type="ORF">S03H2_73087</name>
</gene>
<proteinExistence type="predicted"/>